<protein>
    <submittedName>
        <fullName evidence="2">Uncharacterized protein LOC108615080</fullName>
    </submittedName>
</protein>
<proteinExistence type="predicted"/>
<dbReference type="GeneID" id="108615080"/>
<dbReference type="Proteomes" id="UP000694904">
    <property type="component" value="Chromosome 5"/>
</dbReference>
<keyword evidence="1" id="KW-1185">Reference proteome</keyword>
<gene>
    <name evidence="2" type="primary">LOC108615080</name>
</gene>
<accession>A0ABM1PC70</accession>
<reference evidence="2" key="3">
    <citation type="submission" date="2025-08" db="UniProtKB">
        <authorList>
            <consortium name="RefSeq"/>
        </authorList>
    </citation>
    <scope>IDENTIFICATION</scope>
    <source>
        <tissue evidence="2">Whole organism</tissue>
    </source>
</reference>
<name>A0ABM1PC70_DROAR</name>
<dbReference type="RefSeq" id="XP_017864806.1">
    <property type="nucleotide sequence ID" value="XM_018009317.1"/>
</dbReference>
<reference evidence="1" key="2">
    <citation type="journal article" date="2016" name="G3 (Bethesda)">
        <title>Genome Evolution in Three Species of Cactophilic Drosophila.</title>
        <authorList>
            <person name="Sanchez-Flores A."/>
            <person name="Penazola F."/>
            <person name="Carpinteyro-Ponce J."/>
            <person name="Nazario-Yepiz N."/>
            <person name="Abreu-Goodger C."/>
            <person name="Machado C.A."/>
            <person name="Markow T.A."/>
        </authorList>
    </citation>
    <scope>NUCLEOTIDE SEQUENCE [LARGE SCALE GENOMIC DNA]</scope>
</reference>
<evidence type="ECO:0000313" key="2">
    <source>
        <dbReference type="RefSeq" id="XP_017864806.1"/>
    </source>
</evidence>
<reference evidence="1" key="1">
    <citation type="journal article" date="1997" name="Nucleic Acids Res.">
        <title>tRNAscan-SE: a program for improved detection of transfer RNA genes in genomic sequence.</title>
        <authorList>
            <person name="Lowe T.M."/>
            <person name="Eddy S.R."/>
        </authorList>
    </citation>
    <scope>NUCLEOTIDE SEQUENCE [LARGE SCALE GENOMIC DNA]</scope>
</reference>
<evidence type="ECO:0000313" key="1">
    <source>
        <dbReference type="Proteomes" id="UP000694904"/>
    </source>
</evidence>
<sequence>MDPTSFTTEKPPLSSTPLDLGTERLNCENLDSMTERWEDPNKPAFVTVLLRFFGNIFVDCFRAIFE</sequence>
<organism evidence="1 2">
    <name type="scientific">Drosophila arizonae</name>
    <name type="common">Fruit fly</name>
    <dbReference type="NCBI Taxonomy" id="7263"/>
    <lineage>
        <taxon>Eukaryota</taxon>
        <taxon>Metazoa</taxon>
        <taxon>Ecdysozoa</taxon>
        <taxon>Arthropoda</taxon>
        <taxon>Hexapoda</taxon>
        <taxon>Insecta</taxon>
        <taxon>Pterygota</taxon>
        <taxon>Neoptera</taxon>
        <taxon>Endopterygota</taxon>
        <taxon>Diptera</taxon>
        <taxon>Brachycera</taxon>
        <taxon>Muscomorpha</taxon>
        <taxon>Ephydroidea</taxon>
        <taxon>Drosophilidae</taxon>
        <taxon>Drosophila</taxon>
    </lineage>
</organism>